<dbReference type="HOGENOM" id="CLU_058050_3_1_7"/>
<evidence type="ECO:0000313" key="5">
    <source>
        <dbReference type="EMBL" id="ETX08881.1"/>
    </source>
</evidence>
<accession>W4MG44</accession>
<dbReference type="SUPFAM" id="SSF56176">
    <property type="entry name" value="FAD-binding/transporter-associated domain-like"/>
    <property type="match status" value="1"/>
</dbReference>
<organism evidence="5 6">
    <name type="scientific">Candidatus Entotheonella gemina</name>
    <dbReference type="NCBI Taxonomy" id="1429439"/>
    <lineage>
        <taxon>Bacteria</taxon>
        <taxon>Pseudomonadati</taxon>
        <taxon>Nitrospinota/Tectimicrobiota group</taxon>
        <taxon>Candidatus Tectimicrobiota</taxon>
        <taxon>Candidatus Entotheonellia</taxon>
        <taxon>Candidatus Entotheonellales</taxon>
        <taxon>Candidatus Entotheonellaceae</taxon>
        <taxon>Candidatus Entotheonella</taxon>
    </lineage>
</organism>
<protein>
    <recommendedName>
        <fullName evidence="4">FAD-binding PCMH-type domain-containing protein</fullName>
    </recommendedName>
</protein>
<dbReference type="AlphaFoldDB" id="W4MG44"/>
<keyword evidence="1" id="KW-0285">Flavoprotein</keyword>
<dbReference type="GO" id="GO:0071949">
    <property type="term" value="F:FAD binding"/>
    <property type="evidence" value="ECO:0007669"/>
    <property type="project" value="InterPro"/>
</dbReference>
<proteinExistence type="predicted"/>
<dbReference type="InterPro" id="IPR016166">
    <property type="entry name" value="FAD-bd_PCMH"/>
</dbReference>
<keyword evidence="3" id="KW-0560">Oxidoreductase</keyword>
<dbReference type="PROSITE" id="PS51387">
    <property type="entry name" value="FAD_PCMH"/>
    <property type="match status" value="1"/>
</dbReference>
<feature type="non-terminal residue" evidence="5">
    <location>
        <position position="193"/>
    </location>
</feature>
<evidence type="ECO:0000256" key="1">
    <source>
        <dbReference type="ARBA" id="ARBA00022630"/>
    </source>
</evidence>
<evidence type="ECO:0000256" key="3">
    <source>
        <dbReference type="ARBA" id="ARBA00023002"/>
    </source>
</evidence>
<dbReference type="FunFam" id="3.30.465.10:FF:000017">
    <property type="entry name" value="Xanthine dehydrogenase, FAD binding subunit"/>
    <property type="match status" value="1"/>
</dbReference>
<dbReference type="GO" id="GO:0016491">
    <property type="term" value="F:oxidoreductase activity"/>
    <property type="evidence" value="ECO:0007669"/>
    <property type="project" value="UniProtKB-KW"/>
</dbReference>
<dbReference type="PANTHER" id="PTHR42659:SF2">
    <property type="entry name" value="XANTHINE DEHYDROGENASE SUBUNIT C-RELATED"/>
    <property type="match status" value="1"/>
</dbReference>
<evidence type="ECO:0000259" key="4">
    <source>
        <dbReference type="PROSITE" id="PS51387"/>
    </source>
</evidence>
<sequence length="193" mass="21307">MKPPLFDYYDPATEDETLALLAEFGTDAKILAGGQSLMPLLNMRLVEPAVLIDINRVETLSGIREQADELAIGALARQHHVEQSGAVQRHFPLLCEVLPHVGYPQIRHRGTLGGSLVHADPSAELPAVMTVLEAEFEVRSQQGQRVLHPQTFFESYLTTALEPEELLYEIRIPYLPPRTGSAFMEVARVAGAV</sequence>
<evidence type="ECO:0000256" key="2">
    <source>
        <dbReference type="ARBA" id="ARBA00022827"/>
    </source>
</evidence>
<dbReference type="InterPro" id="IPR036318">
    <property type="entry name" value="FAD-bd_PCMH-like_sf"/>
</dbReference>
<dbReference type="Gene3D" id="3.30.465.10">
    <property type="match status" value="1"/>
</dbReference>
<feature type="domain" description="FAD-binding PCMH-type" evidence="4">
    <location>
        <begin position="1"/>
        <end position="177"/>
    </location>
</feature>
<evidence type="ECO:0000313" key="6">
    <source>
        <dbReference type="Proteomes" id="UP000019140"/>
    </source>
</evidence>
<name>W4MG44_9BACT</name>
<dbReference type="InterPro" id="IPR051312">
    <property type="entry name" value="Diverse_Substr_Oxidored"/>
</dbReference>
<dbReference type="EMBL" id="AZHX01000116">
    <property type="protein sequence ID" value="ETX08881.1"/>
    <property type="molecule type" value="Genomic_DNA"/>
</dbReference>
<dbReference type="Proteomes" id="UP000019140">
    <property type="component" value="Unassembled WGS sequence"/>
</dbReference>
<dbReference type="Gene3D" id="3.30.43.10">
    <property type="entry name" value="Uridine Diphospho-n-acetylenolpyruvylglucosamine Reductase, domain 2"/>
    <property type="match status" value="1"/>
</dbReference>
<dbReference type="PANTHER" id="PTHR42659">
    <property type="entry name" value="XANTHINE DEHYDROGENASE SUBUNIT C-RELATED"/>
    <property type="match status" value="1"/>
</dbReference>
<dbReference type="Pfam" id="PF00941">
    <property type="entry name" value="FAD_binding_5"/>
    <property type="match status" value="1"/>
</dbReference>
<dbReference type="InterPro" id="IPR002346">
    <property type="entry name" value="Mopterin_DH_FAD-bd"/>
</dbReference>
<keyword evidence="2" id="KW-0274">FAD</keyword>
<dbReference type="InterPro" id="IPR016167">
    <property type="entry name" value="FAD-bd_PCMH_sub1"/>
</dbReference>
<dbReference type="InterPro" id="IPR016169">
    <property type="entry name" value="FAD-bd_PCMH_sub2"/>
</dbReference>
<reference evidence="5 6" key="1">
    <citation type="journal article" date="2014" name="Nature">
        <title>An environmental bacterial taxon with a large and distinct metabolic repertoire.</title>
        <authorList>
            <person name="Wilson M.C."/>
            <person name="Mori T."/>
            <person name="Ruckert C."/>
            <person name="Uria A.R."/>
            <person name="Helf M.J."/>
            <person name="Takada K."/>
            <person name="Gernert C."/>
            <person name="Steffens U.A."/>
            <person name="Heycke N."/>
            <person name="Schmitt S."/>
            <person name="Rinke C."/>
            <person name="Helfrich E.J."/>
            <person name="Brachmann A.O."/>
            <person name="Gurgui C."/>
            <person name="Wakimoto T."/>
            <person name="Kracht M."/>
            <person name="Crusemann M."/>
            <person name="Hentschel U."/>
            <person name="Abe I."/>
            <person name="Matsunaga S."/>
            <person name="Kalinowski J."/>
            <person name="Takeyama H."/>
            <person name="Piel J."/>
        </authorList>
    </citation>
    <scope>NUCLEOTIDE SEQUENCE [LARGE SCALE GENOMIC DNA]</scope>
    <source>
        <strain evidence="6">TSY2</strain>
    </source>
</reference>
<keyword evidence="6" id="KW-1185">Reference proteome</keyword>
<comment type="caution">
    <text evidence="5">The sequence shown here is derived from an EMBL/GenBank/DDBJ whole genome shotgun (WGS) entry which is preliminary data.</text>
</comment>
<gene>
    <name evidence="5" type="ORF">ETSY2_02750</name>
</gene>